<evidence type="ECO:0000313" key="2">
    <source>
        <dbReference type="Proteomes" id="UP000054279"/>
    </source>
</evidence>
<gene>
    <name evidence="1" type="ORF">M422DRAFT_253071</name>
</gene>
<keyword evidence="2" id="KW-1185">Reference proteome</keyword>
<protein>
    <submittedName>
        <fullName evidence="1">Uncharacterized protein</fullName>
    </submittedName>
</protein>
<accession>A0A0C9VYH8</accession>
<dbReference type="Proteomes" id="UP000054279">
    <property type="component" value="Unassembled WGS sequence"/>
</dbReference>
<organism evidence="1 2">
    <name type="scientific">Sphaerobolus stellatus (strain SS14)</name>
    <dbReference type="NCBI Taxonomy" id="990650"/>
    <lineage>
        <taxon>Eukaryota</taxon>
        <taxon>Fungi</taxon>
        <taxon>Dikarya</taxon>
        <taxon>Basidiomycota</taxon>
        <taxon>Agaricomycotina</taxon>
        <taxon>Agaricomycetes</taxon>
        <taxon>Phallomycetidae</taxon>
        <taxon>Geastrales</taxon>
        <taxon>Sphaerobolaceae</taxon>
        <taxon>Sphaerobolus</taxon>
    </lineage>
</organism>
<dbReference type="HOGENOM" id="CLU_2607552_0_0_1"/>
<evidence type="ECO:0000313" key="1">
    <source>
        <dbReference type="EMBL" id="KIJ43511.1"/>
    </source>
</evidence>
<proteinExistence type="predicted"/>
<reference evidence="1 2" key="1">
    <citation type="submission" date="2014-06" db="EMBL/GenBank/DDBJ databases">
        <title>Evolutionary Origins and Diversification of the Mycorrhizal Mutualists.</title>
        <authorList>
            <consortium name="DOE Joint Genome Institute"/>
            <consortium name="Mycorrhizal Genomics Consortium"/>
            <person name="Kohler A."/>
            <person name="Kuo A."/>
            <person name="Nagy L.G."/>
            <person name="Floudas D."/>
            <person name="Copeland A."/>
            <person name="Barry K.W."/>
            <person name="Cichocki N."/>
            <person name="Veneault-Fourrey C."/>
            <person name="LaButti K."/>
            <person name="Lindquist E.A."/>
            <person name="Lipzen A."/>
            <person name="Lundell T."/>
            <person name="Morin E."/>
            <person name="Murat C."/>
            <person name="Riley R."/>
            <person name="Ohm R."/>
            <person name="Sun H."/>
            <person name="Tunlid A."/>
            <person name="Henrissat B."/>
            <person name="Grigoriev I.V."/>
            <person name="Hibbett D.S."/>
            <person name="Martin F."/>
        </authorList>
    </citation>
    <scope>NUCLEOTIDE SEQUENCE [LARGE SCALE GENOMIC DNA]</scope>
    <source>
        <strain evidence="1 2">SS14</strain>
    </source>
</reference>
<dbReference type="EMBL" id="KN837122">
    <property type="protein sequence ID" value="KIJ43511.1"/>
    <property type="molecule type" value="Genomic_DNA"/>
</dbReference>
<dbReference type="AlphaFoldDB" id="A0A0C9VYH8"/>
<sequence length="79" mass="8738">MLSEWMADQVYWKKLGEKESAEATLHSKGPKELSWIWKIELDLSGETVEGVAGAVAEAVESNSTGMAMPRRAVNDETKK</sequence>
<name>A0A0C9VYH8_SPHS4</name>